<name>A0AA52EDY7_9PROT</name>
<gene>
    <name evidence="4" type="ORF">QGN29_04870</name>
</gene>
<keyword evidence="5" id="KW-1185">Reference proteome</keyword>
<dbReference type="AlphaFoldDB" id="A0AA52EDY7"/>
<evidence type="ECO:0000313" key="5">
    <source>
        <dbReference type="Proteomes" id="UP001268683"/>
    </source>
</evidence>
<evidence type="ECO:0000259" key="3">
    <source>
        <dbReference type="PROSITE" id="PS50977"/>
    </source>
</evidence>
<sequence>MNVMQKDTNQNKKSYHHGNLSQSLLDKAASLLEKEGASALSIRGLAKDVGVTPAAVYHHFKNRSDLLVNIAKKGFTQLEETILKAIQDIEDPDEKIKQYGMALVRFSLDHAHLYSLMLDNEEVEEFFPYQDYMNIIKSQYAILLGINQARVSKWDFKVSAESLSFATWCAFSGLCQSLKDTRSNQMIASLMGRDDAETIDVKMAVSDLISEIYIGRLR</sequence>
<dbReference type="InterPro" id="IPR050624">
    <property type="entry name" value="HTH-type_Tx_Regulator"/>
</dbReference>
<feature type="DNA-binding region" description="H-T-H motif" evidence="2">
    <location>
        <begin position="41"/>
        <end position="60"/>
    </location>
</feature>
<dbReference type="Proteomes" id="UP001268683">
    <property type="component" value="Chromosome"/>
</dbReference>
<accession>A0AA52EDY7</accession>
<evidence type="ECO:0000313" key="4">
    <source>
        <dbReference type="EMBL" id="WND03707.1"/>
    </source>
</evidence>
<keyword evidence="1 2" id="KW-0238">DNA-binding</keyword>
<proteinExistence type="predicted"/>
<dbReference type="PANTHER" id="PTHR43479">
    <property type="entry name" value="ACREF/ENVCD OPERON REPRESSOR-RELATED"/>
    <property type="match status" value="1"/>
</dbReference>
<dbReference type="GO" id="GO:0003677">
    <property type="term" value="F:DNA binding"/>
    <property type="evidence" value="ECO:0007669"/>
    <property type="project" value="UniProtKB-UniRule"/>
</dbReference>
<dbReference type="Pfam" id="PF00440">
    <property type="entry name" value="TetR_N"/>
    <property type="match status" value="1"/>
</dbReference>
<dbReference type="KEGG" id="tmk:QGN29_04870"/>
<dbReference type="InterPro" id="IPR001647">
    <property type="entry name" value="HTH_TetR"/>
</dbReference>
<dbReference type="PRINTS" id="PR00455">
    <property type="entry name" value="HTHTETR"/>
</dbReference>
<reference evidence="4" key="1">
    <citation type="submission" date="2023-04" db="EMBL/GenBank/DDBJ databases">
        <title>Complete genome sequence of Temperatibacter marinus.</title>
        <authorList>
            <person name="Rong J.-C."/>
            <person name="Yi M.-L."/>
            <person name="Zhao Q."/>
        </authorList>
    </citation>
    <scope>NUCLEOTIDE SEQUENCE</scope>
    <source>
        <strain evidence="4">NBRC 110045</strain>
    </source>
</reference>
<evidence type="ECO:0000256" key="1">
    <source>
        <dbReference type="ARBA" id="ARBA00023125"/>
    </source>
</evidence>
<dbReference type="RefSeq" id="WP_310799560.1">
    <property type="nucleotide sequence ID" value="NZ_CP123872.1"/>
</dbReference>
<dbReference type="EMBL" id="CP123872">
    <property type="protein sequence ID" value="WND03707.1"/>
    <property type="molecule type" value="Genomic_DNA"/>
</dbReference>
<dbReference type="Gene3D" id="1.10.357.10">
    <property type="entry name" value="Tetracycline Repressor, domain 2"/>
    <property type="match status" value="1"/>
</dbReference>
<feature type="domain" description="HTH tetR-type" evidence="3">
    <location>
        <begin position="18"/>
        <end position="78"/>
    </location>
</feature>
<dbReference type="PROSITE" id="PS50977">
    <property type="entry name" value="HTH_TETR_2"/>
    <property type="match status" value="1"/>
</dbReference>
<protein>
    <submittedName>
        <fullName evidence="4">TetR/AcrR family transcriptional regulator</fullName>
    </submittedName>
</protein>
<dbReference type="SUPFAM" id="SSF46689">
    <property type="entry name" value="Homeodomain-like"/>
    <property type="match status" value="1"/>
</dbReference>
<dbReference type="PANTHER" id="PTHR43479:SF11">
    <property type="entry name" value="ACREF_ENVCD OPERON REPRESSOR-RELATED"/>
    <property type="match status" value="1"/>
</dbReference>
<dbReference type="InterPro" id="IPR009057">
    <property type="entry name" value="Homeodomain-like_sf"/>
</dbReference>
<evidence type="ECO:0000256" key="2">
    <source>
        <dbReference type="PROSITE-ProRule" id="PRU00335"/>
    </source>
</evidence>
<organism evidence="4 5">
    <name type="scientific">Temperatibacter marinus</name>
    <dbReference type="NCBI Taxonomy" id="1456591"/>
    <lineage>
        <taxon>Bacteria</taxon>
        <taxon>Pseudomonadati</taxon>
        <taxon>Pseudomonadota</taxon>
        <taxon>Alphaproteobacteria</taxon>
        <taxon>Kordiimonadales</taxon>
        <taxon>Temperatibacteraceae</taxon>
        <taxon>Temperatibacter</taxon>
    </lineage>
</organism>